<dbReference type="Proteomes" id="UP001596266">
    <property type="component" value="Unassembled WGS sequence"/>
</dbReference>
<dbReference type="Pfam" id="PF02585">
    <property type="entry name" value="PIG-L"/>
    <property type="match status" value="1"/>
</dbReference>
<evidence type="ECO:0000256" key="1">
    <source>
        <dbReference type="ARBA" id="ARBA00022833"/>
    </source>
</evidence>
<gene>
    <name evidence="2" type="ORF">ACFP57_09720</name>
</gene>
<keyword evidence="3" id="KW-1185">Reference proteome</keyword>
<dbReference type="InterPro" id="IPR024078">
    <property type="entry name" value="LmbE-like_dom_sf"/>
</dbReference>
<keyword evidence="2" id="KW-0378">Hydrolase</keyword>
<reference evidence="3" key="1">
    <citation type="journal article" date="2019" name="Int. J. Syst. Evol. Microbiol.">
        <title>The Global Catalogue of Microorganisms (GCM) 10K type strain sequencing project: providing services to taxonomists for standard genome sequencing and annotation.</title>
        <authorList>
            <consortium name="The Broad Institute Genomics Platform"/>
            <consortium name="The Broad Institute Genome Sequencing Center for Infectious Disease"/>
            <person name="Wu L."/>
            <person name="Ma J."/>
        </authorList>
    </citation>
    <scope>NUCLEOTIDE SEQUENCE [LARGE SCALE GENOMIC DNA]</scope>
    <source>
        <strain evidence="3">CGMCC 1.15277</strain>
    </source>
</reference>
<accession>A0ABW1X411</accession>
<evidence type="ECO:0000313" key="2">
    <source>
        <dbReference type="EMBL" id="MFC6397255.1"/>
    </source>
</evidence>
<evidence type="ECO:0000313" key="3">
    <source>
        <dbReference type="Proteomes" id="UP001596266"/>
    </source>
</evidence>
<dbReference type="Gene3D" id="3.40.50.10320">
    <property type="entry name" value="LmbE-like"/>
    <property type="match status" value="1"/>
</dbReference>
<dbReference type="EC" id="3.5.1.-" evidence="2"/>
<sequence length="265" mass="28854">MSTLVFVHAHPDDEASQTSGTMARAVAEGHRVVLVLCTDGSQGEVPDDLAAGEDVVTRRRAEAAESARVLGTHRVVWLGYRDSGMTGWDANEHNDSFHLADLEEAAGRLADILDEEDADVVSGYDWHGNYGHPDHVKVHPVTWRAAALAKRRPRVLESTMNRDLMRRGYEQAKAAGMDLGFDPDAKGDDGNPIGTPEAELHWRVDISGYLEQKRQALLSHASQATDIGGLTGMPEEAFATAMGLEHFREHGRPNGMVLGWPFGAA</sequence>
<dbReference type="EMBL" id="JBHSUA010000019">
    <property type="protein sequence ID" value="MFC6397255.1"/>
    <property type="molecule type" value="Genomic_DNA"/>
</dbReference>
<proteinExistence type="predicted"/>
<protein>
    <submittedName>
        <fullName evidence="2">PIG-L deacetylase family protein</fullName>
        <ecNumber evidence="2">3.5.1.-</ecNumber>
    </submittedName>
</protein>
<dbReference type="GO" id="GO:0016787">
    <property type="term" value="F:hydrolase activity"/>
    <property type="evidence" value="ECO:0007669"/>
    <property type="project" value="UniProtKB-KW"/>
</dbReference>
<organism evidence="2 3">
    <name type="scientific">Luteococcus sanguinis</name>
    <dbReference type="NCBI Taxonomy" id="174038"/>
    <lineage>
        <taxon>Bacteria</taxon>
        <taxon>Bacillati</taxon>
        <taxon>Actinomycetota</taxon>
        <taxon>Actinomycetes</taxon>
        <taxon>Propionibacteriales</taxon>
        <taxon>Propionibacteriaceae</taxon>
        <taxon>Luteococcus</taxon>
    </lineage>
</organism>
<keyword evidence="1" id="KW-0862">Zinc</keyword>
<dbReference type="PANTHER" id="PTHR12993:SF26">
    <property type="entry name" value="1D-MYO-INOSITOL 2-ACETAMIDO-2-DEOXY-ALPHA-D-GLUCOPYRANOSIDE DEACETYLASE"/>
    <property type="match status" value="1"/>
</dbReference>
<comment type="caution">
    <text evidence="2">The sequence shown here is derived from an EMBL/GenBank/DDBJ whole genome shotgun (WGS) entry which is preliminary data.</text>
</comment>
<dbReference type="InterPro" id="IPR003737">
    <property type="entry name" value="GlcNAc_PI_deacetylase-related"/>
</dbReference>
<dbReference type="PANTHER" id="PTHR12993">
    <property type="entry name" value="N-ACETYLGLUCOSAMINYL-PHOSPHATIDYLINOSITOL DE-N-ACETYLASE-RELATED"/>
    <property type="match status" value="1"/>
</dbReference>
<dbReference type="SUPFAM" id="SSF102588">
    <property type="entry name" value="LmbE-like"/>
    <property type="match status" value="1"/>
</dbReference>
<dbReference type="RefSeq" id="WP_343886500.1">
    <property type="nucleotide sequence ID" value="NZ_BAAAKI010000016.1"/>
</dbReference>
<name>A0ABW1X411_9ACTN</name>